<evidence type="ECO:0000313" key="4">
    <source>
        <dbReference type="Proteomes" id="UP000054359"/>
    </source>
</evidence>
<dbReference type="FunFam" id="2.60.40.780:FF:000001">
    <property type="entry name" value="von Hippel-Lindau disease tumor suppressor"/>
    <property type="match status" value="1"/>
</dbReference>
<dbReference type="OrthoDB" id="413400at2759"/>
<dbReference type="AlphaFoldDB" id="A0A087UMJ9"/>
<dbReference type="InterPro" id="IPR022772">
    <property type="entry name" value="VHL_tumour_suppress_b/a_dom"/>
</dbReference>
<organism evidence="3 4">
    <name type="scientific">Stegodyphus mimosarum</name>
    <name type="common">African social velvet spider</name>
    <dbReference type="NCBI Taxonomy" id="407821"/>
    <lineage>
        <taxon>Eukaryota</taxon>
        <taxon>Metazoa</taxon>
        <taxon>Ecdysozoa</taxon>
        <taxon>Arthropoda</taxon>
        <taxon>Chelicerata</taxon>
        <taxon>Arachnida</taxon>
        <taxon>Araneae</taxon>
        <taxon>Araneomorphae</taxon>
        <taxon>Entelegynae</taxon>
        <taxon>Eresoidea</taxon>
        <taxon>Eresidae</taxon>
        <taxon>Stegodyphus</taxon>
    </lineage>
</organism>
<sequence length="184" mass="21401">MARVMSSIRSGPSRRSCFLRFVNKTGRCVSVIWMDYFGQEQSYGSLNPQQRCNINTYEGHPWICQDSVSKKRLLVNNEDVFYPRHHPGILYREEVAITIPVFELQELCAETINKNLSHKEDIRALNLPRKLQDMVLESYQIVSSDSVFPLRVLGAKAINEHLSENDIDDIRLHPRLQRIVLECR</sequence>
<feature type="domain" description="SOCS box" evidence="2">
    <location>
        <begin position="101"/>
        <end position="135"/>
    </location>
</feature>
<reference evidence="3 4" key="1">
    <citation type="submission" date="2013-11" db="EMBL/GenBank/DDBJ databases">
        <title>Genome sequencing of Stegodyphus mimosarum.</title>
        <authorList>
            <person name="Bechsgaard J."/>
        </authorList>
    </citation>
    <scope>NUCLEOTIDE SEQUENCE [LARGE SCALE GENOMIC DNA]</scope>
</reference>
<dbReference type="InterPro" id="IPR037140">
    <property type="entry name" value="VHL_beta_dom_sf"/>
</dbReference>
<dbReference type="Pfam" id="PF01847">
    <property type="entry name" value="VHL"/>
    <property type="match status" value="1"/>
</dbReference>
<dbReference type="Gene3D" id="2.60.40.780">
    <property type="entry name" value="von Hippel-Lindau disease tumour suppressor, beta domain"/>
    <property type="match status" value="1"/>
</dbReference>
<comment type="similarity">
    <text evidence="1">Belongs to the VHL family.</text>
</comment>
<dbReference type="OMA" id="MNQRVEQ"/>
<evidence type="ECO:0000256" key="1">
    <source>
        <dbReference type="ARBA" id="ARBA00010057"/>
    </source>
</evidence>
<dbReference type="SUPFAM" id="SSF49468">
    <property type="entry name" value="VHL"/>
    <property type="match status" value="1"/>
</dbReference>
<evidence type="ECO:0000313" key="3">
    <source>
        <dbReference type="EMBL" id="KFM78588.1"/>
    </source>
</evidence>
<dbReference type="PROSITE" id="PS50225">
    <property type="entry name" value="SOCS"/>
    <property type="match status" value="1"/>
</dbReference>
<keyword evidence="4" id="KW-1185">Reference proteome</keyword>
<proteinExistence type="inferred from homology"/>
<dbReference type="EMBL" id="KK120579">
    <property type="protein sequence ID" value="KFM78588.1"/>
    <property type="molecule type" value="Genomic_DNA"/>
</dbReference>
<dbReference type="Proteomes" id="UP000054359">
    <property type="component" value="Unassembled WGS sequence"/>
</dbReference>
<dbReference type="InterPro" id="IPR024053">
    <property type="entry name" value="VHL_beta_dom"/>
</dbReference>
<dbReference type="InterPro" id="IPR036208">
    <property type="entry name" value="VHL_sf"/>
</dbReference>
<protein>
    <submittedName>
        <fullName evidence="3">von Hippel-Lindau disease tumor suppressor</fullName>
    </submittedName>
</protein>
<feature type="non-terminal residue" evidence="3">
    <location>
        <position position="184"/>
    </location>
</feature>
<dbReference type="STRING" id="407821.A0A087UMJ9"/>
<dbReference type="CDD" id="cd05468">
    <property type="entry name" value="pVHL"/>
    <property type="match status" value="1"/>
</dbReference>
<dbReference type="InterPro" id="IPR001496">
    <property type="entry name" value="SOCS_box"/>
</dbReference>
<accession>A0A087UMJ9</accession>
<evidence type="ECO:0000259" key="2">
    <source>
        <dbReference type="PROSITE" id="PS50225"/>
    </source>
</evidence>
<dbReference type="InterPro" id="IPR037139">
    <property type="entry name" value="VHL_alpha_dom_sf"/>
</dbReference>
<gene>
    <name evidence="3" type="ORF">X975_03635</name>
</gene>
<dbReference type="Gene3D" id="1.10.750.10">
    <property type="entry name" value="von Hippel-Lindau disease tumour suppressor, alpha domain"/>
    <property type="match status" value="1"/>
</dbReference>
<name>A0A087UMJ9_STEMI</name>